<keyword evidence="3" id="KW-1185">Reference proteome</keyword>
<dbReference type="EMBL" id="JAMQCR010000001">
    <property type="protein sequence ID" value="MCM2532434.1"/>
    <property type="molecule type" value="Genomic_DNA"/>
</dbReference>
<protein>
    <submittedName>
        <fullName evidence="2">Transposase</fullName>
    </submittedName>
</protein>
<evidence type="ECO:0000259" key="1">
    <source>
        <dbReference type="Pfam" id="PF04986"/>
    </source>
</evidence>
<accession>A0ABT0WAA0</accession>
<gene>
    <name evidence="2" type="ORF">NDK43_08580</name>
</gene>
<dbReference type="Pfam" id="PF04986">
    <property type="entry name" value="Y2_Tnp"/>
    <property type="match status" value="1"/>
</dbReference>
<evidence type="ECO:0000313" key="2">
    <source>
        <dbReference type="EMBL" id="MCM2532434.1"/>
    </source>
</evidence>
<dbReference type="Proteomes" id="UP001523262">
    <property type="component" value="Unassembled WGS sequence"/>
</dbReference>
<sequence>MNKPIVKEQLRYIGRYIRRPAIGINRIEAYDGQCVTFKYMDKSNIFTKIE</sequence>
<name>A0ABT0WAA0_9BACI</name>
<dbReference type="InterPro" id="IPR007069">
    <property type="entry name" value="Transposase_32"/>
</dbReference>
<feature type="domain" description="Transposase IS801/IS1294" evidence="1">
    <location>
        <begin position="7"/>
        <end position="43"/>
    </location>
</feature>
<proteinExistence type="predicted"/>
<organism evidence="2 3">
    <name type="scientific">Neobacillus pocheonensis</name>
    <dbReference type="NCBI Taxonomy" id="363869"/>
    <lineage>
        <taxon>Bacteria</taxon>
        <taxon>Bacillati</taxon>
        <taxon>Bacillota</taxon>
        <taxon>Bacilli</taxon>
        <taxon>Bacillales</taxon>
        <taxon>Bacillaceae</taxon>
        <taxon>Neobacillus</taxon>
    </lineage>
</organism>
<reference evidence="2 3" key="1">
    <citation type="submission" date="2022-06" db="EMBL/GenBank/DDBJ databases">
        <authorList>
            <person name="Jeon C.O."/>
        </authorList>
    </citation>
    <scope>NUCLEOTIDE SEQUENCE [LARGE SCALE GENOMIC DNA]</scope>
    <source>
        <strain evidence="2 3">KCTC 13943</strain>
    </source>
</reference>
<evidence type="ECO:0000313" key="3">
    <source>
        <dbReference type="Proteomes" id="UP001523262"/>
    </source>
</evidence>
<comment type="caution">
    <text evidence="2">The sequence shown here is derived from an EMBL/GenBank/DDBJ whole genome shotgun (WGS) entry which is preliminary data.</text>
</comment>